<dbReference type="PANTHER" id="PTHR21098:SF0">
    <property type="entry name" value="RIBOFLAVIN SYNTHASE"/>
    <property type="match status" value="1"/>
</dbReference>
<evidence type="ECO:0000256" key="2">
    <source>
        <dbReference type="ARBA" id="ARBA00002803"/>
    </source>
</evidence>
<feature type="repeat" description="Lumazine-binding" evidence="10">
    <location>
        <begin position="97"/>
        <end position="193"/>
    </location>
</feature>
<feature type="domain" description="Lumazine-binding" evidence="11">
    <location>
        <begin position="1"/>
        <end position="96"/>
    </location>
</feature>
<evidence type="ECO:0000313" key="12">
    <source>
        <dbReference type="EMBL" id="TDY60522.1"/>
    </source>
</evidence>
<keyword evidence="6" id="KW-0686">Riboflavin biosynthesis</keyword>
<keyword evidence="13" id="KW-1185">Reference proteome</keyword>
<evidence type="ECO:0000259" key="11">
    <source>
        <dbReference type="PROSITE" id="PS51177"/>
    </source>
</evidence>
<dbReference type="GO" id="GO:0004746">
    <property type="term" value="F:riboflavin synthase activity"/>
    <property type="evidence" value="ECO:0007669"/>
    <property type="project" value="UniProtKB-UniRule"/>
</dbReference>
<dbReference type="Proteomes" id="UP000295066">
    <property type="component" value="Unassembled WGS sequence"/>
</dbReference>
<dbReference type="InterPro" id="IPR017938">
    <property type="entry name" value="Riboflavin_synthase-like_b-brl"/>
</dbReference>
<evidence type="ECO:0000256" key="6">
    <source>
        <dbReference type="ARBA" id="ARBA00022619"/>
    </source>
</evidence>
<evidence type="ECO:0000256" key="5">
    <source>
        <dbReference type="ARBA" id="ARBA00013950"/>
    </source>
</evidence>
<dbReference type="PANTHER" id="PTHR21098">
    <property type="entry name" value="RIBOFLAVIN SYNTHASE ALPHA CHAIN"/>
    <property type="match status" value="1"/>
</dbReference>
<accession>A0A4R8M8H4</accession>
<evidence type="ECO:0000256" key="3">
    <source>
        <dbReference type="ARBA" id="ARBA00004887"/>
    </source>
</evidence>
<sequence length="219" mass="22965">MFTGLVETVGTVVSLRPAGMCTVLSLRAPLFAGELVPGQSVAVCGACLTVTALEGEIFSVDVMPETLKKTKLRSLRPGARVNLERALRADGRLDGHIVTGHIDGVVPVREISRGRDGFLLSFTLEEETASLVVPRGSVAVDGVSLTVARLAGASCTVGLIPATLEATTLGDLRPGDEVNIETDILGKYVRRLLETGASFHTNTGASSLSPESLRDAGWI</sequence>
<dbReference type="PIRSF" id="PIRSF000498">
    <property type="entry name" value="Riboflavin_syn_A"/>
    <property type="match status" value="1"/>
</dbReference>
<dbReference type="InterPro" id="IPR023366">
    <property type="entry name" value="ATP_synth_asu-like_sf"/>
</dbReference>
<dbReference type="OrthoDB" id="9788537at2"/>
<dbReference type="NCBIfam" id="NF006767">
    <property type="entry name" value="PRK09289.1"/>
    <property type="match status" value="1"/>
</dbReference>
<dbReference type="PROSITE" id="PS51177">
    <property type="entry name" value="LUMAZINE_BIND"/>
    <property type="match status" value="2"/>
</dbReference>
<evidence type="ECO:0000256" key="8">
    <source>
        <dbReference type="ARBA" id="ARBA00022737"/>
    </source>
</evidence>
<dbReference type="FunFam" id="2.40.30.20:FF:000003">
    <property type="entry name" value="Riboflavin synthase, alpha subunit"/>
    <property type="match status" value="1"/>
</dbReference>
<organism evidence="12 13">
    <name type="scientific">Aminivibrio pyruvatiphilus</name>
    <dbReference type="NCBI Taxonomy" id="1005740"/>
    <lineage>
        <taxon>Bacteria</taxon>
        <taxon>Thermotogati</taxon>
        <taxon>Synergistota</taxon>
        <taxon>Synergistia</taxon>
        <taxon>Synergistales</taxon>
        <taxon>Aminobacteriaceae</taxon>
        <taxon>Aminivibrio</taxon>
    </lineage>
</organism>
<dbReference type="InterPro" id="IPR026017">
    <property type="entry name" value="Lumazine-bd_dom"/>
</dbReference>
<dbReference type="EMBL" id="SORI01000008">
    <property type="protein sequence ID" value="TDY60522.1"/>
    <property type="molecule type" value="Genomic_DNA"/>
</dbReference>
<keyword evidence="8" id="KW-0677">Repeat</keyword>
<feature type="domain" description="Lumazine-binding" evidence="11">
    <location>
        <begin position="97"/>
        <end position="193"/>
    </location>
</feature>
<comment type="caution">
    <text evidence="12">The sequence shown here is derived from an EMBL/GenBank/DDBJ whole genome shotgun (WGS) entry which is preliminary data.</text>
</comment>
<name>A0A4R8M8H4_9BACT</name>
<dbReference type="InterPro" id="IPR001783">
    <property type="entry name" value="Lumazine-bd"/>
</dbReference>
<evidence type="ECO:0000256" key="9">
    <source>
        <dbReference type="NCBIfam" id="TIGR00187"/>
    </source>
</evidence>
<comment type="function">
    <text evidence="2">Catalyzes the dismutation of two molecules of 6,7-dimethyl-8-ribityllumazine, resulting in the formation of riboflavin and 5-amino-6-(D-ribitylamino)uracil.</text>
</comment>
<feature type="repeat" description="Lumazine-binding" evidence="10">
    <location>
        <begin position="1"/>
        <end position="96"/>
    </location>
</feature>
<dbReference type="Pfam" id="PF00677">
    <property type="entry name" value="Lum_binding"/>
    <property type="match status" value="2"/>
</dbReference>
<comment type="catalytic activity">
    <reaction evidence="1">
        <text>2 6,7-dimethyl-8-(1-D-ribityl)lumazine + H(+) = 5-amino-6-(D-ribitylamino)uracil + riboflavin</text>
        <dbReference type="Rhea" id="RHEA:20772"/>
        <dbReference type="ChEBI" id="CHEBI:15378"/>
        <dbReference type="ChEBI" id="CHEBI:15934"/>
        <dbReference type="ChEBI" id="CHEBI:57986"/>
        <dbReference type="ChEBI" id="CHEBI:58201"/>
        <dbReference type="EC" id="2.5.1.9"/>
    </reaction>
</comment>
<proteinExistence type="predicted"/>
<gene>
    <name evidence="12" type="ORF">C8D99_10871</name>
</gene>
<dbReference type="NCBIfam" id="TIGR00187">
    <property type="entry name" value="ribE"/>
    <property type="match status" value="1"/>
</dbReference>
<evidence type="ECO:0000313" key="13">
    <source>
        <dbReference type="Proteomes" id="UP000295066"/>
    </source>
</evidence>
<comment type="pathway">
    <text evidence="3">Cofactor biosynthesis; riboflavin biosynthesis; riboflavin from 2-hydroxy-3-oxobutyl phosphate and 5-amino-6-(D-ribitylamino)uracil: step 2/2.</text>
</comment>
<dbReference type="Gene3D" id="2.40.30.20">
    <property type="match status" value="2"/>
</dbReference>
<dbReference type="RefSeq" id="WP_133957548.1">
    <property type="nucleotide sequence ID" value="NZ_SORI01000008.1"/>
</dbReference>
<dbReference type="CDD" id="cd00402">
    <property type="entry name" value="Riboflavin_synthase_like"/>
    <property type="match status" value="1"/>
</dbReference>
<evidence type="ECO:0000256" key="10">
    <source>
        <dbReference type="PROSITE-ProRule" id="PRU00524"/>
    </source>
</evidence>
<reference evidence="12 13" key="1">
    <citation type="submission" date="2019-03" db="EMBL/GenBank/DDBJ databases">
        <title>Genomic Encyclopedia of Type Strains, Phase IV (KMG-IV): sequencing the most valuable type-strain genomes for metagenomic binning, comparative biology and taxonomic classification.</title>
        <authorList>
            <person name="Goeker M."/>
        </authorList>
    </citation>
    <scope>NUCLEOTIDE SEQUENCE [LARGE SCALE GENOMIC DNA]</scope>
    <source>
        <strain evidence="12 13">DSM 25964</strain>
    </source>
</reference>
<dbReference type="AlphaFoldDB" id="A0A4R8M8H4"/>
<dbReference type="EC" id="2.5.1.9" evidence="4 9"/>
<evidence type="ECO:0000256" key="1">
    <source>
        <dbReference type="ARBA" id="ARBA00000968"/>
    </source>
</evidence>
<dbReference type="GO" id="GO:0009231">
    <property type="term" value="P:riboflavin biosynthetic process"/>
    <property type="evidence" value="ECO:0007669"/>
    <property type="project" value="UniProtKB-KW"/>
</dbReference>
<evidence type="ECO:0000256" key="7">
    <source>
        <dbReference type="ARBA" id="ARBA00022679"/>
    </source>
</evidence>
<dbReference type="SUPFAM" id="SSF63380">
    <property type="entry name" value="Riboflavin synthase domain-like"/>
    <property type="match status" value="2"/>
</dbReference>
<protein>
    <recommendedName>
        <fullName evidence="5 9">Riboflavin synthase</fullName>
        <ecNumber evidence="4 9">2.5.1.9</ecNumber>
    </recommendedName>
</protein>
<evidence type="ECO:0000256" key="4">
    <source>
        <dbReference type="ARBA" id="ARBA00012827"/>
    </source>
</evidence>
<keyword evidence="7" id="KW-0808">Transferase</keyword>